<protein>
    <submittedName>
        <fullName evidence="2">Uncharacterized protein LOC104596180</fullName>
    </submittedName>
</protein>
<organism evidence="1 2">
    <name type="scientific">Nelumbo nucifera</name>
    <name type="common">Sacred lotus</name>
    <dbReference type="NCBI Taxonomy" id="4432"/>
    <lineage>
        <taxon>Eukaryota</taxon>
        <taxon>Viridiplantae</taxon>
        <taxon>Streptophyta</taxon>
        <taxon>Embryophyta</taxon>
        <taxon>Tracheophyta</taxon>
        <taxon>Spermatophyta</taxon>
        <taxon>Magnoliopsida</taxon>
        <taxon>Proteales</taxon>
        <taxon>Nelumbonaceae</taxon>
        <taxon>Nelumbo</taxon>
    </lineage>
</organism>
<gene>
    <name evidence="2" type="primary">LOC104596180</name>
</gene>
<dbReference type="eggNOG" id="ENOG502S36U">
    <property type="taxonomic scope" value="Eukaryota"/>
</dbReference>
<keyword evidence="1" id="KW-1185">Reference proteome</keyword>
<dbReference type="OMA" id="HHHLSNF"/>
<evidence type="ECO:0000313" key="1">
    <source>
        <dbReference type="Proteomes" id="UP000189703"/>
    </source>
</evidence>
<name>A0A1U7ZN41_NELNU</name>
<sequence length="162" mass="18155">MEVEPEIQPLSELVAALEHATLMAKKLPSTTASSQVFQVYSSLQNAHHHLTAFLGRFQSSQPLVGEDSISSAVGEDEPMQVVDNKPEAAGERNSSVIIDKVEEQMRDCFLQNKRRKRPRSFSRVAAAEQRIAYDNDLAKEFPAFDPNATRLRSLDLIFQFHG</sequence>
<dbReference type="KEGG" id="nnu:104596180"/>
<dbReference type="Proteomes" id="UP000189703">
    <property type="component" value="Unplaced"/>
</dbReference>
<dbReference type="AlphaFoldDB" id="A0A1U7ZN41"/>
<accession>A0A1U7ZN41</accession>
<reference evidence="2" key="1">
    <citation type="submission" date="2025-08" db="UniProtKB">
        <authorList>
            <consortium name="RefSeq"/>
        </authorList>
    </citation>
    <scope>IDENTIFICATION</scope>
</reference>
<dbReference type="GeneID" id="104596180"/>
<dbReference type="PANTHER" id="PTHR37697">
    <property type="entry name" value="AP2-LIKE ETHYLENE-RESPONSIVE TRANSCRIPTION FACTOR SNZ"/>
    <property type="match status" value="1"/>
</dbReference>
<evidence type="ECO:0000313" key="2">
    <source>
        <dbReference type="RefSeq" id="XP_010255539.1"/>
    </source>
</evidence>
<dbReference type="OrthoDB" id="672370at2759"/>
<dbReference type="RefSeq" id="XP_010255539.1">
    <property type="nucleotide sequence ID" value="XM_010257237.2"/>
</dbReference>
<dbReference type="PANTHER" id="PTHR37697:SF2">
    <property type="entry name" value="AP2-LIKE ETHYLENE-RESPONSIVE TRANSCRIPTION FACTOR SNZ"/>
    <property type="match status" value="1"/>
</dbReference>
<proteinExistence type="predicted"/>
<dbReference type="InParanoid" id="A0A1U7ZN41"/>